<dbReference type="Proteomes" id="UP000410492">
    <property type="component" value="Unassembled WGS sequence"/>
</dbReference>
<keyword evidence="2" id="KW-1185">Reference proteome</keyword>
<reference evidence="1 2" key="1">
    <citation type="submission" date="2019-01" db="EMBL/GenBank/DDBJ databases">
        <authorList>
            <person name="Sayadi A."/>
        </authorList>
    </citation>
    <scope>NUCLEOTIDE SEQUENCE [LARGE SCALE GENOMIC DNA]</scope>
</reference>
<accession>A0A653CRA8</accession>
<dbReference type="AlphaFoldDB" id="A0A653CRA8"/>
<proteinExistence type="predicted"/>
<dbReference type="Pfam" id="PF16984">
    <property type="entry name" value="Grp7_allergen"/>
    <property type="match status" value="1"/>
</dbReference>
<sequence>MDRVFENVHNFAIKSGLDPTPLQNLSQKFLTEHVTLKHGLLHGISTLKREKSVELKYSHDKKILTIEFPIVFSNLSFTYDYELQLLLVKHTGGMTGLIKDFTMEIVLQFDFNTYQAALLKSSVLKTGSITLTFQKHILDIVINILSNFVTLILKPVIVLVIQGIVAAVGGKLVDVVNHVIDHILHPNATQIAYAAGALLH</sequence>
<protein>
    <submittedName>
        <fullName evidence="1">Uncharacterized protein</fullName>
    </submittedName>
</protein>
<dbReference type="InterPro" id="IPR020234">
    <property type="entry name" value="Mite_allergen_group-7"/>
</dbReference>
<dbReference type="Gene3D" id="3.15.10.50">
    <property type="match status" value="1"/>
</dbReference>
<organism evidence="1 2">
    <name type="scientific">Callosobruchus maculatus</name>
    <name type="common">Southern cowpea weevil</name>
    <name type="synonym">Pulse bruchid</name>
    <dbReference type="NCBI Taxonomy" id="64391"/>
    <lineage>
        <taxon>Eukaryota</taxon>
        <taxon>Metazoa</taxon>
        <taxon>Ecdysozoa</taxon>
        <taxon>Arthropoda</taxon>
        <taxon>Hexapoda</taxon>
        <taxon>Insecta</taxon>
        <taxon>Pterygota</taxon>
        <taxon>Neoptera</taxon>
        <taxon>Endopterygota</taxon>
        <taxon>Coleoptera</taxon>
        <taxon>Polyphaga</taxon>
        <taxon>Cucujiformia</taxon>
        <taxon>Chrysomeloidea</taxon>
        <taxon>Chrysomelidae</taxon>
        <taxon>Bruchinae</taxon>
        <taxon>Bruchini</taxon>
        <taxon>Callosobruchus</taxon>
    </lineage>
</organism>
<dbReference type="EMBL" id="CAACVG010008563">
    <property type="protein sequence ID" value="VEN50336.1"/>
    <property type="molecule type" value="Genomic_DNA"/>
</dbReference>
<dbReference type="InterPro" id="IPR038602">
    <property type="entry name" value="Mite_allergen_7_sf"/>
</dbReference>
<evidence type="ECO:0000313" key="1">
    <source>
        <dbReference type="EMBL" id="VEN50336.1"/>
    </source>
</evidence>
<name>A0A653CRA8_CALMS</name>
<gene>
    <name evidence="1" type="ORF">CALMAC_LOCUS11138</name>
</gene>
<dbReference type="OrthoDB" id="6419576at2759"/>
<evidence type="ECO:0000313" key="2">
    <source>
        <dbReference type="Proteomes" id="UP000410492"/>
    </source>
</evidence>